<evidence type="ECO:0000313" key="3">
    <source>
        <dbReference type="Proteomes" id="UP001476798"/>
    </source>
</evidence>
<reference evidence="2 3" key="1">
    <citation type="submission" date="2021-06" db="EMBL/GenBank/DDBJ databases">
        <authorList>
            <person name="Palmer J.M."/>
        </authorList>
    </citation>
    <scope>NUCLEOTIDE SEQUENCE [LARGE SCALE GENOMIC DNA]</scope>
    <source>
        <strain evidence="2 3">GA_2019</strain>
        <tissue evidence="2">Muscle</tissue>
    </source>
</reference>
<keyword evidence="1" id="KW-0472">Membrane</keyword>
<dbReference type="EMBL" id="JAHRIO010004393">
    <property type="protein sequence ID" value="MEQ2160051.1"/>
    <property type="molecule type" value="Genomic_DNA"/>
</dbReference>
<keyword evidence="3" id="KW-1185">Reference proteome</keyword>
<evidence type="ECO:0000313" key="2">
    <source>
        <dbReference type="EMBL" id="MEQ2160051.1"/>
    </source>
</evidence>
<keyword evidence="1" id="KW-1133">Transmembrane helix</keyword>
<sequence>MHMNAFSCSPCRPRGGSEAHFSLAAAKSCGICYFLFIYFFHNLYLFFCSTKCGELCNFTPTTDTKTPSGWYSMFVQ</sequence>
<accession>A0ABV0MLR3</accession>
<gene>
    <name evidence="2" type="ORF">GOODEAATRI_029541</name>
</gene>
<protein>
    <submittedName>
        <fullName evidence="2">Uncharacterized protein</fullName>
    </submittedName>
</protein>
<name>A0ABV0MLR3_9TELE</name>
<keyword evidence="1" id="KW-0812">Transmembrane</keyword>
<dbReference type="Proteomes" id="UP001476798">
    <property type="component" value="Unassembled WGS sequence"/>
</dbReference>
<feature type="transmembrane region" description="Helical" evidence="1">
    <location>
        <begin position="21"/>
        <end position="47"/>
    </location>
</feature>
<organism evidence="2 3">
    <name type="scientific">Goodea atripinnis</name>
    <dbReference type="NCBI Taxonomy" id="208336"/>
    <lineage>
        <taxon>Eukaryota</taxon>
        <taxon>Metazoa</taxon>
        <taxon>Chordata</taxon>
        <taxon>Craniata</taxon>
        <taxon>Vertebrata</taxon>
        <taxon>Euteleostomi</taxon>
        <taxon>Actinopterygii</taxon>
        <taxon>Neopterygii</taxon>
        <taxon>Teleostei</taxon>
        <taxon>Neoteleostei</taxon>
        <taxon>Acanthomorphata</taxon>
        <taxon>Ovalentaria</taxon>
        <taxon>Atherinomorphae</taxon>
        <taxon>Cyprinodontiformes</taxon>
        <taxon>Goodeidae</taxon>
        <taxon>Goodea</taxon>
    </lineage>
</organism>
<proteinExistence type="predicted"/>
<evidence type="ECO:0000256" key="1">
    <source>
        <dbReference type="SAM" id="Phobius"/>
    </source>
</evidence>
<comment type="caution">
    <text evidence="2">The sequence shown here is derived from an EMBL/GenBank/DDBJ whole genome shotgun (WGS) entry which is preliminary data.</text>
</comment>